<evidence type="ECO:0000256" key="6">
    <source>
        <dbReference type="ARBA" id="ARBA00023136"/>
    </source>
</evidence>
<keyword evidence="4 7" id="KW-0812">Transmembrane</keyword>
<dbReference type="InterPro" id="IPR003317">
    <property type="entry name" value="Cyt-d_oxidase_su2"/>
</dbReference>
<gene>
    <name evidence="8" type="primary">cydB</name>
    <name evidence="8" type="ORF">ACFQZU_05125</name>
</gene>
<evidence type="ECO:0000313" key="9">
    <source>
        <dbReference type="Proteomes" id="UP001596956"/>
    </source>
</evidence>
<dbReference type="NCBIfam" id="TIGR00203">
    <property type="entry name" value="cydB"/>
    <property type="match status" value="1"/>
</dbReference>
<accession>A0ABW3BCN9</accession>
<evidence type="ECO:0000256" key="3">
    <source>
        <dbReference type="ARBA" id="ARBA00022475"/>
    </source>
</evidence>
<reference evidence="9" key="1">
    <citation type="journal article" date="2019" name="Int. J. Syst. Evol. Microbiol.">
        <title>The Global Catalogue of Microorganisms (GCM) 10K type strain sequencing project: providing services to taxonomists for standard genome sequencing and annotation.</title>
        <authorList>
            <consortium name="The Broad Institute Genomics Platform"/>
            <consortium name="The Broad Institute Genome Sequencing Center for Infectious Disease"/>
            <person name="Wu L."/>
            <person name="Ma J."/>
        </authorList>
    </citation>
    <scope>NUCLEOTIDE SEQUENCE [LARGE SCALE GENOMIC DNA]</scope>
    <source>
        <strain evidence="9">CCUG 63369</strain>
    </source>
</reference>
<organism evidence="8 9">
    <name type="scientific">Streptomonospora algeriensis</name>
    <dbReference type="NCBI Taxonomy" id="995084"/>
    <lineage>
        <taxon>Bacteria</taxon>
        <taxon>Bacillati</taxon>
        <taxon>Actinomycetota</taxon>
        <taxon>Actinomycetes</taxon>
        <taxon>Streptosporangiales</taxon>
        <taxon>Nocardiopsidaceae</taxon>
        <taxon>Streptomonospora</taxon>
    </lineage>
</organism>
<proteinExistence type="inferred from homology"/>
<keyword evidence="9" id="KW-1185">Reference proteome</keyword>
<feature type="transmembrane region" description="Helical" evidence="7">
    <location>
        <begin position="153"/>
        <end position="175"/>
    </location>
</feature>
<dbReference type="Pfam" id="PF02322">
    <property type="entry name" value="Cyt_bd_oxida_II"/>
    <property type="match status" value="1"/>
</dbReference>
<evidence type="ECO:0000313" key="8">
    <source>
        <dbReference type="EMBL" id="MFD0800701.1"/>
    </source>
</evidence>
<feature type="transmembrane region" description="Helical" evidence="7">
    <location>
        <begin position="50"/>
        <end position="69"/>
    </location>
</feature>
<evidence type="ECO:0000256" key="4">
    <source>
        <dbReference type="ARBA" id="ARBA00022692"/>
    </source>
</evidence>
<evidence type="ECO:0000256" key="1">
    <source>
        <dbReference type="ARBA" id="ARBA00004651"/>
    </source>
</evidence>
<evidence type="ECO:0000256" key="7">
    <source>
        <dbReference type="SAM" id="Phobius"/>
    </source>
</evidence>
<keyword evidence="6 7" id="KW-0472">Membrane</keyword>
<comment type="similarity">
    <text evidence="2">Belongs to the cytochrome ubiquinol oxidase subunit 2 family.</text>
</comment>
<sequence length="203" mass="21478">MDVIWLSVLGLLLGGWFILDGFAVGVGMVQTWIGRDDSERRTLLAGVGPFFLGSEVWLVAAAGVLIAAFPTLEEQVFTAFRPLLVLLLVSWALRSASWWMRSRRENEGWRRGWDTGMAVGSVGFAATWGMLLANLARGVPASTPGTVALFDPFAALGAASVVLLLALHGATFASIRVRGELARRARSAAAAISPAAAAVLLGT</sequence>
<evidence type="ECO:0000256" key="2">
    <source>
        <dbReference type="ARBA" id="ARBA00007543"/>
    </source>
</evidence>
<dbReference type="EMBL" id="JBHTHR010000085">
    <property type="protein sequence ID" value="MFD0800701.1"/>
    <property type="molecule type" value="Genomic_DNA"/>
</dbReference>
<comment type="caution">
    <text evidence="8">The sequence shown here is derived from an EMBL/GenBank/DDBJ whole genome shotgun (WGS) entry which is preliminary data.</text>
</comment>
<keyword evidence="5 7" id="KW-1133">Transmembrane helix</keyword>
<feature type="transmembrane region" description="Helical" evidence="7">
    <location>
        <begin position="75"/>
        <end position="93"/>
    </location>
</feature>
<feature type="non-terminal residue" evidence="8">
    <location>
        <position position="203"/>
    </location>
</feature>
<protein>
    <submittedName>
        <fullName evidence="8">Cytochrome d ubiquinol oxidase subunit II</fullName>
    </submittedName>
</protein>
<dbReference type="Proteomes" id="UP001596956">
    <property type="component" value="Unassembled WGS sequence"/>
</dbReference>
<keyword evidence="3" id="KW-1003">Cell membrane</keyword>
<name>A0ABW3BCN9_9ACTN</name>
<feature type="transmembrane region" description="Helical" evidence="7">
    <location>
        <begin position="6"/>
        <end position="29"/>
    </location>
</feature>
<feature type="transmembrane region" description="Helical" evidence="7">
    <location>
        <begin position="113"/>
        <end position="133"/>
    </location>
</feature>
<comment type="subcellular location">
    <subcellularLocation>
        <location evidence="1">Cell membrane</location>
        <topology evidence="1">Multi-pass membrane protein</topology>
    </subcellularLocation>
</comment>
<evidence type="ECO:0000256" key="5">
    <source>
        <dbReference type="ARBA" id="ARBA00022989"/>
    </source>
</evidence>
<dbReference type="PANTHER" id="PTHR43141">
    <property type="entry name" value="CYTOCHROME BD2 SUBUNIT II"/>
    <property type="match status" value="1"/>
</dbReference>
<dbReference type="PANTHER" id="PTHR43141:SF4">
    <property type="entry name" value="CYTOCHROME BD2 SUBUNIT II"/>
    <property type="match status" value="1"/>
</dbReference>